<evidence type="ECO:0008006" key="3">
    <source>
        <dbReference type="Google" id="ProtNLM"/>
    </source>
</evidence>
<reference evidence="1 2" key="1">
    <citation type="submission" date="2024-09" db="EMBL/GenBank/DDBJ databases">
        <authorList>
            <person name="Sun Q."/>
            <person name="Mori K."/>
        </authorList>
    </citation>
    <scope>NUCLEOTIDE SEQUENCE [LARGE SCALE GENOMIC DNA]</scope>
    <source>
        <strain evidence="1 2">JCM 3307</strain>
    </source>
</reference>
<gene>
    <name evidence="1" type="ORF">ACFFTR_21850</name>
</gene>
<accession>A0ABV5MA42</accession>
<proteinExistence type="predicted"/>
<evidence type="ECO:0000313" key="2">
    <source>
        <dbReference type="Proteomes" id="UP001589608"/>
    </source>
</evidence>
<dbReference type="Proteomes" id="UP001589608">
    <property type="component" value="Unassembled WGS sequence"/>
</dbReference>
<evidence type="ECO:0000313" key="1">
    <source>
        <dbReference type="EMBL" id="MFB9445732.1"/>
    </source>
</evidence>
<comment type="caution">
    <text evidence="1">The sequence shown here is derived from an EMBL/GenBank/DDBJ whole genome shotgun (WGS) entry which is preliminary data.</text>
</comment>
<dbReference type="EMBL" id="JBHMCA010000043">
    <property type="protein sequence ID" value="MFB9445732.1"/>
    <property type="molecule type" value="Genomic_DNA"/>
</dbReference>
<name>A0ABV5MA42_9ACTN</name>
<dbReference type="RefSeq" id="WP_223093191.1">
    <property type="nucleotide sequence ID" value="NZ_CP061913.1"/>
</dbReference>
<protein>
    <recommendedName>
        <fullName evidence="3">Glyoxalase</fullName>
    </recommendedName>
</protein>
<organism evidence="1 2">
    <name type="scientific">Dactylosporangium vinaceum</name>
    <dbReference type="NCBI Taxonomy" id="53362"/>
    <lineage>
        <taxon>Bacteria</taxon>
        <taxon>Bacillati</taxon>
        <taxon>Actinomycetota</taxon>
        <taxon>Actinomycetes</taxon>
        <taxon>Micromonosporales</taxon>
        <taxon>Micromonosporaceae</taxon>
        <taxon>Dactylosporangium</taxon>
    </lineage>
</organism>
<keyword evidence="2" id="KW-1185">Reference proteome</keyword>
<sequence>MITFDTAEQLAAALRRAAAAHGRHEEELGHADEGWPEWYAAFMLREPGPVDSAGAADRR</sequence>